<protein>
    <submittedName>
        <fullName evidence="2">Alpha/beta hydrolase</fullName>
    </submittedName>
</protein>
<dbReference type="Pfam" id="PF12697">
    <property type="entry name" value="Abhydrolase_6"/>
    <property type="match status" value="1"/>
</dbReference>
<feature type="domain" description="AB hydrolase-1" evidence="1">
    <location>
        <begin position="9"/>
        <end position="246"/>
    </location>
</feature>
<reference evidence="2 3" key="1">
    <citation type="submission" date="2019-06" db="EMBL/GenBank/DDBJ databases">
        <authorList>
            <person name="Srinivasan S."/>
        </authorList>
    </citation>
    <scope>NUCLEOTIDE SEQUENCE [LARGE SCALE GENOMIC DNA]</scope>
    <source>
        <strain evidence="2 3">17J68-5</strain>
    </source>
</reference>
<proteinExistence type="predicted"/>
<evidence type="ECO:0000313" key="2">
    <source>
        <dbReference type="EMBL" id="QDA62338.1"/>
    </source>
</evidence>
<accession>A0A5B8A4P7</accession>
<dbReference type="AlphaFoldDB" id="A0A5B8A4P7"/>
<sequence>MENVSAKTIVFITGSFVHNSCWDEWKTFFEDQGYACLAPPWPHKDASPAELRSQHPYSPIAQVRLADLLDYHTELIRRLPEKPILIGHSFGGLMTQLLVQRGLAAAGVAIHSVPPQGVITLKWSFIRSVTPALGLFTSTTKTYLMPFRHWQYTFTNGMPLAVQQETYEQLVVPESKLASRDGLTKVAKVDFAKPHVPLLFVAGSTDNIIPASLNYANYRRYKKHGDSVTDYKEFAGRNHFVLGQPTWQEDAAYISQWLTRQHIAVELAK</sequence>
<dbReference type="RefSeq" id="WP_139517569.1">
    <property type="nucleotide sequence ID" value="NZ_CP040896.1"/>
</dbReference>
<dbReference type="InterPro" id="IPR029058">
    <property type="entry name" value="AB_hydrolase_fold"/>
</dbReference>
<name>A0A5B8A4P7_9BACT</name>
<organism evidence="2 3">
    <name type="scientific">Hymenobacter jejuensis</name>
    <dbReference type="NCBI Taxonomy" id="2502781"/>
    <lineage>
        <taxon>Bacteria</taxon>
        <taxon>Pseudomonadati</taxon>
        <taxon>Bacteroidota</taxon>
        <taxon>Cytophagia</taxon>
        <taxon>Cytophagales</taxon>
        <taxon>Hymenobacteraceae</taxon>
        <taxon>Hymenobacter</taxon>
    </lineage>
</organism>
<dbReference type="KEGG" id="hyj:FHG12_20560"/>
<evidence type="ECO:0000259" key="1">
    <source>
        <dbReference type="Pfam" id="PF12697"/>
    </source>
</evidence>
<dbReference type="InterPro" id="IPR000073">
    <property type="entry name" value="AB_hydrolase_1"/>
</dbReference>
<evidence type="ECO:0000313" key="3">
    <source>
        <dbReference type="Proteomes" id="UP000305398"/>
    </source>
</evidence>
<dbReference type="Proteomes" id="UP000305398">
    <property type="component" value="Chromosome"/>
</dbReference>
<gene>
    <name evidence="2" type="ORF">FHG12_20560</name>
</gene>
<dbReference type="Gene3D" id="3.40.50.1820">
    <property type="entry name" value="alpha/beta hydrolase"/>
    <property type="match status" value="1"/>
</dbReference>
<keyword evidence="3" id="KW-1185">Reference proteome</keyword>
<dbReference type="OrthoDB" id="9814966at2"/>
<dbReference type="SUPFAM" id="SSF53474">
    <property type="entry name" value="alpha/beta-Hydrolases"/>
    <property type="match status" value="1"/>
</dbReference>
<dbReference type="GO" id="GO:0016787">
    <property type="term" value="F:hydrolase activity"/>
    <property type="evidence" value="ECO:0007669"/>
    <property type="project" value="UniProtKB-KW"/>
</dbReference>
<dbReference type="EMBL" id="CP040896">
    <property type="protein sequence ID" value="QDA62338.1"/>
    <property type="molecule type" value="Genomic_DNA"/>
</dbReference>
<keyword evidence="2" id="KW-0378">Hydrolase</keyword>